<protein>
    <submittedName>
        <fullName evidence="11">Phosphoenolpyruvate/phosphate translocator</fullName>
    </submittedName>
</protein>
<keyword evidence="3" id="KW-0150">Chloroplast</keyword>
<evidence type="ECO:0000259" key="10">
    <source>
        <dbReference type="Pfam" id="PF03151"/>
    </source>
</evidence>
<evidence type="ECO:0000256" key="3">
    <source>
        <dbReference type="ARBA" id="ARBA00022528"/>
    </source>
</evidence>
<evidence type="ECO:0000256" key="1">
    <source>
        <dbReference type="ARBA" id="ARBA00004508"/>
    </source>
</evidence>
<feature type="transmembrane region" description="Helical" evidence="9">
    <location>
        <begin position="36"/>
        <end position="57"/>
    </location>
</feature>
<keyword evidence="4" id="KW-0934">Plastid</keyword>
<evidence type="ECO:0000256" key="6">
    <source>
        <dbReference type="ARBA" id="ARBA00022946"/>
    </source>
</evidence>
<dbReference type="NCBIfam" id="TIGR00817">
    <property type="entry name" value="tpt"/>
    <property type="match status" value="1"/>
</dbReference>
<dbReference type="InterPro" id="IPR037185">
    <property type="entry name" value="EmrE-like"/>
</dbReference>
<feature type="transmembrane region" description="Helical" evidence="9">
    <location>
        <begin position="145"/>
        <end position="161"/>
    </location>
</feature>
<dbReference type="InterPro" id="IPR050186">
    <property type="entry name" value="TPT_transporter"/>
</dbReference>
<keyword evidence="6" id="KW-0809">Transit peptide</keyword>
<evidence type="ECO:0000256" key="2">
    <source>
        <dbReference type="ARBA" id="ARBA00022448"/>
    </source>
</evidence>
<dbReference type="Proteomes" id="UP001472866">
    <property type="component" value="Chromosome 10"/>
</dbReference>
<keyword evidence="8 9" id="KW-0472">Membrane</keyword>
<feature type="transmembrane region" description="Helical" evidence="9">
    <location>
        <begin position="182"/>
        <end position="204"/>
    </location>
</feature>
<evidence type="ECO:0000256" key="5">
    <source>
        <dbReference type="ARBA" id="ARBA00022692"/>
    </source>
</evidence>
<evidence type="ECO:0000256" key="4">
    <source>
        <dbReference type="ARBA" id="ARBA00022640"/>
    </source>
</evidence>
<sequence length="309" mass="33467">MSQTAVLGVMFGLWYFFNIFFNIYNKQVLKAFRFPMSCTELQFIVGSCLALFVWVTGIHKRPKITKKQLLTILPLACVHTLGNVLTNVSLGKVAVSFTHTIKAMEPFFSVVMSAAFLGDVAPPAVVLTLVPIVGGVALASATEASFNWAGFVAAMGSNLTFQSRNVLSKKFMQGMDQGGEKLDNINLFSVITMMSAVLLLPVALSLEGFQFAPSNLQAMGLDPSLIYKRALFAAVCFHSYQQVSYMILQRVSPVTHSIGNCVKRVVVIVSSVVVFQTPVSMLNGVGTAIALSGVFAYSQVKRLAGKKKA</sequence>
<keyword evidence="5 9" id="KW-0812">Transmembrane</keyword>
<evidence type="ECO:0000256" key="8">
    <source>
        <dbReference type="ARBA" id="ARBA00023136"/>
    </source>
</evidence>
<dbReference type="PANTHER" id="PTHR11132">
    <property type="entry name" value="SOLUTE CARRIER FAMILY 35"/>
    <property type="match status" value="1"/>
</dbReference>
<feature type="domain" description="Sugar phosphate transporter" evidence="10">
    <location>
        <begin position="6"/>
        <end position="298"/>
    </location>
</feature>
<feature type="transmembrane region" description="Helical" evidence="9">
    <location>
        <begin position="107"/>
        <end position="133"/>
    </location>
</feature>
<evidence type="ECO:0000256" key="9">
    <source>
        <dbReference type="SAM" id="Phobius"/>
    </source>
</evidence>
<evidence type="ECO:0000256" key="7">
    <source>
        <dbReference type="ARBA" id="ARBA00022989"/>
    </source>
</evidence>
<reference evidence="11 12" key="1">
    <citation type="submission" date="2024-03" db="EMBL/GenBank/DDBJ databases">
        <title>Complete genome sequence of the green alga Chloropicon roscoffensis RCC1871.</title>
        <authorList>
            <person name="Lemieux C."/>
            <person name="Pombert J.-F."/>
            <person name="Otis C."/>
            <person name="Turmel M."/>
        </authorList>
    </citation>
    <scope>NUCLEOTIDE SEQUENCE [LARGE SCALE GENOMIC DNA]</scope>
    <source>
        <strain evidence="11 12">RCC1871</strain>
    </source>
</reference>
<dbReference type="SUPFAM" id="SSF103481">
    <property type="entry name" value="Multidrug resistance efflux transporter EmrE"/>
    <property type="match status" value="1"/>
</dbReference>
<dbReference type="GO" id="GO:0046943">
    <property type="term" value="F:carboxylic acid transmembrane transporter activity"/>
    <property type="evidence" value="ECO:0007669"/>
    <property type="project" value="UniProtKB-ARBA"/>
</dbReference>
<organism evidence="11 12">
    <name type="scientific">Chloropicon roscoffensis</name>
    <dbReference type="NCBI Taxonomy" id="1461544"/>
    <lineage>
        <taxon>Eukaryota</taxon>
        <taxon>Viridiplantae</taxon>
        <taxon>Chlorophyta</taxon>
        <taxon>Chloropicophyceae</taxon>
        <taxon>Chloropicales</taxon>
        <taxon>Chloropicaceae</taxon>
        <taxon>Chloropicon</taxon>
    </lineage>
</organism>
<dbReference type="EMBL" id="CP151510">
    <property type="protein sequence ID" value="WZN64508.1"/>
    <property type="molecule type" value="Genomic_DNA"/>
</dbReference>
<dbReference type="GO" id="GO:0015605">
    <property type="term" value="F:organophosphate ester transmembrane transporter activity"/>
    <property type="evidence" value="ECO:0007669"/>
    <property type="project" value="UniProtKB-ARBA"/>
</dbReference>
<keyword evidence="12" id="KW-1185">Reference proteome</keyword>
<feature type="transmembrane region" description="Helical" evidence="9">
    <location>
        <begin position="279"/>
        <end position="298"/>
    </location>
</feature>
<dbReference type="AlphaFoldDB" id="A0AAX4PE68"/>
<comment type="subcellular location">
    <subcellularLocation>
        <location evidence="1">Plastid</location>
        <location evidence="1">Chloroplast membrane</location>
        <topology evidence="1">Multi-pass membrane protein</topology>
    </subcellularLocation>
</comment>
<evidence type="ECO:0000313" key="11">
    <source>
        <dbReference type="EMBL" id="WZN64508.1"/>
    </source>
</evidence>
<proteinExistence type="predicted"/>
<dbReference type="GO" id="GO:0031969">
    <property type="term" value="C:chloroplast membrane"/>
    <property type="evidence" value="ECO:0007669"/>
    <property type="project" value="UniProtKB-SubCell"/>
</dbReference>
<dbReference type="GO" id="GO:0015718">
    <property type="term" value="P:monocarboxylic acid transport"/>
    <property type="evidence" value="ECO:0007669"/>
    <property type="project" value="UniProtKB-ARBA"/>
</dbReference>
<dbReference type="Pfam" id="PF03151">
    <property type="entry name" value="TPT"/>
    <property type="match status" value="1"/>
</dbReference>
<gene>
    <name evidence="11" type="ORF">HKI87_10g60650</name>
</gene>
<dbReference type="InterPro" id="IPR004696">
    <property type="entry name" value="Tpt_PEP_transl"/>
</dbReference>
<feature type="transmembrane region" description="Helical" evidence="9">
    <location>
        <begin position="6"/>
        <end position="24"/>
    </location>
</feature>
<name>A0AAX4PE68_9CHLO</name>
<keyword evidence="7 9" id="KW-1133">Transmembrane helix</keyword>
<dbReference type="InterPro" id="IPR004853">
    <property type="entry name" value="Sugar_P_trans_dom"/>
</dbReference>
<accession>A0AAX4PE68</accession>
<evidence type="ECO:0000313" key="12">
    <source>
        <dbReference type="Proteomes" id="UP001472866"/>
    </source>
</evidence>
<keyword evidence="2" id="KW-0813">Transport</keyword>